<dbReference type="RefSeq" id="WP_264434641.1">
    <property type="nucleotide sequence ID" value="NZ_CP081495.1"/>
</dbReference>
<dbReference type="EMBL" id="CP081495">
    <property type="protein sequence ID" value="UYW02146.1"/>
    <property type="molecule type" value="Genomic_DNA"/>
</dbReference>
<sequence>MKTIVNLFLILWLSFLSAPTVIGWLADANELQITYNMAEEENANETEPNPAEETHEELFFNLSILYIASLNLDGNKLLYGANKNTITVYEDVYSPPPELV</sequence>
<proteinExistence type="predicted"/>
<organism evidence="1 2">
    <name type="scientific">Flavobacterium agricola</name>
    <dbReference type="NCBI Taxonomy" id="2870839"/>
    <lineage>
        <taxon>Bacteria</taxon>
        <taxon>Pseudomonadati</taxon>
        <taxon>Bacteroidota</taxon>
        <taxon>Flavobacteriia</taxon>
        <taxon>Flavobacteriales</taxon>
        <taxon>Flavobacteriaceae</taxon>
        <taxon>Flavobacterium</taxon>
    </lineage>
</organism>
<reference evidence="1" key="1">
    <citation type="submission" date="2021-08" db="EMBL/GenBank/DDBJ databases">
        <title>Flavobacterium sp. strain CC-SYL302.</title>
        <authorList>
            <person name="Lin S.-Y."/>
            <person name="Lee T.-H."/>
            <person name="Young C.-C."/>
        </authorList>
    </citation>
    <scope>NUCLEOTIDE SEQUENCE</scope>
    <source>
        <strain evidence="1">CC-SYL302</strain>
    </source>
</reference>
<dbReference type="Proteomes" id="UP001163328">
    <property type="component" value="Chromosome"/>
</dbReference>
<name>A0ABY6M137_9FLAO</name>
<keyword evidence="2" id="KW-1185">Reference proteome</keyword>
<protein>
    <submittedName>
        <fullName evidence="1">Uncharacterized protein</fullName>
    </submittedName>
</protein>
<evidence type="ECO:0000313" key="2">
    <source>
        <dbReference type="Proteomes" id="UP001163328"/>
    </source>
</evidence>
<gene>
    <name evidence="1" type="ORF">K5I29_04390</name>
</gene>
<evidence type="ECO:0000313" key="1">
    <source>
        <dbReference type="EMBL" id="UYW02146.1"/>
    </source>
</evidence>
<accession>A0ABY6M137</accession>